<proteinExistence type="predicted"/>
<gene>
    <name evidence="1" type="ORF">AMTR_s00031p00084800</name>
</gene>
<reference evidence="2" key="1">
    <citation type="journal article" date="2013" name="Science">
        <title>The Amborella genome and the evolution of flowering plants.</title>
        <authorList>
            <consortium name="Amborella Genome Project"/>
        </authorList>
    </citation>
    <scope>NUCLEOTIDE SEQUENCE [LARGE SCALE GENOMIC DNA]</scope>
</reference>
<evidence type="ECO:0000313" key="2">
    <source>
        <dbReference type="Proteomes" id="UP000017836"/>
    </source>
</evidence>
<keyword evidence="2" id="KW-1185">Reference proteome</keyword>
<dbReference type="Gramene" id="ERN16516">
    <property type="protein sequence ID" value="ERN16516"/>
    <property type="gene ID" value="AMTR_s00031p00084800"/>
</dbReference>
<protein>
    <submittedName>
        <fullName evidence="1">Uncharacterized protein</fullName>
    </submittedName>
</protein>
<evidence type="ECO:0000313" key="1">
    <source>
        <dbReference type="EMBL" id="ERN16516.1"/>
    </source>
</evidence>
<dbReference type="EMBL" id="KI392442">
    <property type="protein sequence ID" value="ERN16516.1"/>
    <property type="molecule type" value="Genomic_DNA"/>
</dbReference>
<name>U5CTE3_AMBTC</name>
<dbReference type="HOGENOM" id="CLU_143093_0_0_1"/>
<dbReference type="Proteomes" id="UP000017836">
    <property type="component" value="Unassembled WGS sequence"/>
</dbReference>
<sequence length="139" mass="14757">MDPRQVEVINTVVTTLSVSGAIGNGVVSILTAFKSCFGHVSRSGESDLGLMDQSQFEVVPSGADDASGHSEARGGLELGDGWTGTSTTENGARLLPLLVTYSITEVPLVHCLQNINRALKAIRVEQELSLLKCFEGRLL</sequence>
<dbReference type="AlphaFoldDB" id="U5CTE3"/>
<organism evidence="1 2">
    <name type="scientific">Amborella trichopoda</name>
    <dbReference type="NCBI Taxonomy" id="13333"/>
    <lineage>
        <taxon>Eukaryota</taxon>
        <taxon>Viridiplantae</taxon>
        <taxon>Streptophyta</taxon>
        <taxon>Embryophyta</taxon>
        <taxon>Tracheophyta</taxon>
        <taxon>Spermatophyta</taxon>
        <taxon>Magnoliopsida</taxon>
        <taxon>Amborellales</taxon>
        <taxon>Amborellaceae</taxon>
        <taxon>Amborella</taxon>
    </lineage>
</organism>
<accession>U5CTE3</accession>